<sequence length="152" mass="17444">MAPKAWIMTHLRELVRFPASGFSAGPVAEDIYEWQATLLGPPSSPYEGGIFFISIRFPSDYPFKPPMVLWKTPILHPNIDQSRVFHPLLVTATWKVGTTVKELLQALHDMLLHPKVEEEEDNYIADVARMCVLEPERFKKEARLMTEQHAMN</sequence>
<reference evidence="2 3" key="1">
    <citation type="journal article" date="2013" name="Front. Plant Sci.">
        <title>The Reference Genome of the Halophytic Plant Eutrema salsugineum.</title>
        <authorList>
            <person name="Yang R."/>
            <person name="Jarvis D.E."/>
            <person name="Chen H."/>
            <person name="Beilstein M.A."/>
            <person name="Grimwood J."/>
            <person name="Jenkins J."/>
            <person name="Shu S."/>
            <person name="Prochnik S."/>
            <person name="Xin M."/>
            <person name="Ma C."/>
            <person name="Schmutz J."/>
            <person name="Wing R.A."/>
            <person name="Mitchell-Olds T."/>
            <person name="Schumaker K.S."/>
            <person name="Wang X."/>
        </authorList>
    </citation>
    <scope>NUCLEOTIDE SEQUENCE [LARGE SCALE GENOMIC DNA]</scope>
</reference>
<dbReference type="CDD" id="cd00195">
    <property type="entry name" value="UBCc_UEV"/>
    <property type="match status" value="1"/>
</dbReference>
<dbReference type="PROSITE" id="PS50127">
    <property type="entry name" value="UBC_2"/>
    <property type="match status" value="1"/>
</dbReference>
<dbReference type="Pfam" id="PF00179">
    <property type="entry name" value="UQ_con"/>
    <property type="match status" value="1"/>
</dbReference>
<dbReference type="STRING" id="72664.V4L7P4"/>
<evidence type="ECO:0000313" key="3">
    <source>
        <dbReference type="Proteomes" id="UP000030689"/>
    </source>
</evidence>
<dbReference type="eggNOG" id="KOG0417">
    <property type="taxonomic scope" value="Eukaryota"/>
</dbReference>
<dbReference type="InterPro" id="IPR000608">
    <property type="entry name" value="UBC"/>
</dbReference>
<dbReference type="InterPro" id="IPR016135">
    <property type="entry name" value="UBQ-conjugating_enzyme/RWD"/>
</dbReference>
<keyword evidence="3" id="KW-1185">Reference proteome</keyword>
<organism evidence="2 3">
    <name type="scientific">Eutrema salsugineum</name>
    <name type="common">Saltwater cress</name>
    <name type="synonym">Sisymbrium salsugineum</name>
    <dbReference type="NCBI Taxonomy" id="72664"/>
    <lineage>
        <taxon>Eukaryota</taxon>
        <taxon>Viridiplantae</taxon>
        <taxon>Streptophyta</taxon>
        <taxon>Embryophyta</taxon>
        <taxon>Tracheophyta</taxon>
        <taxon>Spermatophyta</taxon>
        <taxon>Magnoliopsida</taxon>
        <taxon>eudicotyledons</taxon>
        <taxon>Gunneridae</taxon>
        <taxon>Pentapetalae</taxon>
        <taxon>rosids</taxon>
        <taxon>malvids</taxon>
        <taxon>Brassicales</taxon>
        <taxon>Brassicaceae</taxon>
        <taxon>Eutremeae</taxon>
        <taxon>Eutrema</taxon>
    </lineage>
</organism>
<accession>V4L7P4</accession>
<dbReference type="Gene3D" id="3.10.110.10">
    <property type="entry name" value="Ubiquitin Conjugating Enzyme"/>
    <property type="match status" value="1"/>
</dbReference>
<gene>
    <name evidence="2" type="ORF">EUTSA_v10029316mg</name>
</gene>
<dbReference type="KEGG" id="eus:EUTSA_v10029316mg"/>
<dbReference type="EMBL" id="KI517537">
    <property type="protein sequence ID" value="ESQ38362.1"/>
    <property type="molecule type" value="Genomic_DNA"/>
</dbReference>
<name>V4L7P4_EUTSA</name>
<dbReference type="PANTHER" id="PTHR24068">
    <property type="entry name" value="UBIQUITIN-CONJUGATING ENZYME E2"/>
    <property type="match status" value="1"/>
</dbReference>
<dbReference type="Gramene" id="ESQ38362">
    <property type="protein sequence ID" value="ESQ38362"/>
    <property type="gene ID" value="EUTSA_v10029316mg"/>
</dbReference>
<protein>
    <recommendedName>
        <fullName evidence="1">UBC core domain-containing protein</fullName>
    </recommendedName>
</protein>
<evidence type="ECO:0000313" key="2">
    <source>
        <dbReference type="EMBL" id="ESQ38362.1"/>
    </source>
</evidence>
<dbReference type="AlphaFoldDB" id="V4L7P4"/>
<feature type="domain" description="UBC core" evidence="1">
    <location>
        <begin position="2"/>
        <end position="151"/>
    </location>
</feature>
<dbReference type="Proteomes" id="UP000030689">
    <property type="component" value="Unassembled WGS sequence"/>
</dbReference>
<dbReference type="OrthoDB" id="7851174at2759"/>
<proteinExistence type="predicted"/>
<dbReference type="SMART" id="SM00212">
    <property type="entry name" value="UBCc"/>
    <property type="match status" value="1"/>
</dbReference>
<dbReference type="SUPFAM" id="SSF54495">
    <property type="entry name" value="UBC-like"/>
    <property type="match status" value="1"/>
</dbReference>
<evidence type="ECO:0000259" key="1">
    <source>
        <dbReference type="PROSITE" id="PS50127"/>
    </source>
</evidence>